<reference evidence="8 9" key="1">
    <citation type="submission" date="2019-08" db="EMBL/GenBank/DDBJ databases">
        <title>In-depth cultivation of the pig gut microbiome towards novel bacterial diversity and tailored functional studies.</title>
        <authorList>
            <person name="Wylensek D."/>
            <person name="Hitch T.C.A."/>
            <person name="Clavel T."/>
        </authorList>
    </citation>
    <scope>NUCLEOTIDE SEQUENCE [LARGE SCALE GENOMIC DNA]</scope>
    <source>
        <strain evidence="8 9">LKV-178-WT-2G</strain>
    </source>
</reference>
<dbReference type="Gene3D" id="2.40.37.10">
    <property type="entry name" value="Lyase, Ornithine Decarboxylase, Chain A, domain 1"/>
    <property type="match status" value="1"/>
</dbReference>
<dbReference type="InterPro" id="IPR020622">
    <property type="entry name" value="Ala_racemase_pyridoxalP-BS"/>
</dbReference>
<dbReference type="FunFam" id="3.20.20.10:FF:000002">
    <property type="entry name" value="Alanine racemase"/>
    <property type="match status" value="1"/>
</dbReference>
<comment type="pathway">
    <text evidence="4">Amino-acid biosynthesis; D-alanine biosynthesis; D-alanine from L-alanine: step 1/1.</text>
</comment>
<evidence type="ECO:0000256" key="1">
    <source>
        <dbReference type="ARBA" id="ARBA00001933"/>
    </source>
</evidence>
<comment type="function">
    <text evidence="4">Catalyzes the interconversion of L-alanine and D-alanine. May also act on other amino acids.</text>
</comment>
<comment type="cofactor">
    <cofactor evidence="1 4 5">
        <name>pyridoxal 5'-phosphate</name>
        <dbReference type="ChEBI" id="CHEBI:597326"/>
    </cofactor>
</comment>
<dbReference type="RefSeq" id="WP_154459497.1">
    <property type="nucleotide sequence ID" value="NZ_JAQYTQ010000017.1"/>
</dbReference>
<dbReference type="PANTHER" id="PTHR30511">
    <property type="entry name" value="ALANINE RACEMASE"/>
    <property type="match status" value="1"/>
</dbReference>
<evidence type="ECO:0000256" key="3">
    <source>
        <dbReference type="ARBA" id="ARBA00023235"/>
    </source>
</evidence>
<evidence type="ECO:0000256" key="6">
    <source>
        <dbReference type="PIRSR" id="PIRSR600821-52"/>
    </source>
</evidence>
<dbReference type="NCBIfam" id="TIGR00492">
    <property type="entry name" value="alr"/>
    <property type="match status" value="1"/>
</dbReference>
<keyword evidence="9" id="KW-1185">Reference proteome</keyword>
<dbReference type="GO" id="GO:0030632">
    <property type="term" value="P:D-alanine biosynthetic process"/>
    <property type="evidence" value="ECO:0007669"/>
    <property type="project" value="UniProtKB-UniRule"/>
</dbReference>
<dbReference type="UniPathway" id="UPA00042">
    <property type="reaction ID" value="UER00497"/>
</dbReference>
<keyword evidence="2 4" id="KW-0663">Pyridoxal phosphate</keyword>
<evidence type="ECO:0000256" key="2">
    <source>
        <dbReference type="ARBA" id="ARBA00022898"/>
    </source>
</evidence>
<evidence type="ECO:0000259" key="7">
    <source>
        <dbReference type="SMART" id="SM01005"/>
    </source>
</evidence>
<feature type="binding site" evidence="4 6">
    <location>
        <position position="136"/>
    </location>
    <ligand>
        <name>substrate</name>
    </ligand>
</feature>
<evidence type="ECO:0000313" key="8">
    <source>
        <dbReference type="EMBL" id="MSS01022.1"/>
    </source>
</evidence>
<dbReference type="PRINTS" id="PR00992">
    <property type="entry name" value="ALARACEMASE"/>
</dbReference>
<evidence type="ECO:0000313" key="9">
    <source>
        <dbReference type="Proteomes" id="UP000470082"/>
    </source>
</evidence>
<dbReference type="GO" id="GO:0030170">
    <property type="term" value="F:pyridoxal phosphate binding"/>
    <property type="evidence" value="ECO:0007669"/>
    <property type="project" value="UniProtKB-UniRule"/>
</dbReference>
<protein>
    <recommendedName>
        <fullName evidence="4">Alanine racemase</fullName>
        <ecNumber evidence="4">5.1.1.1</ecNumber>
    </recommendedName>
</protein>
<feature type="active site" description="Proton acceptor; specific for D-alanine" evidence="4">
    <location>
        <position position="38"/>
    </location>
</feature>
<feature type="domain" description="Alanine racemase C-terminal" evidence="7">
    <location>
        <begin position="252"/>
        <end position="381"/>
    </location>
</feature>
<dbReference type="SUPFAM" id="SSF50621">
    <property type="entry name" value="Alanine racemase C-terminal domain-like"/>
    <property type="match status" value="1"/>
</dbReference>
<dbReference type="Pfam" id="PF00842">
    <property type="entry name" value="Ala_racemase_C"/>
    <property type="match status" value="1"/>
</dbReference>
<accession>A0A7X2T337</accession>
<dbReference type="PROSITE" id="PS00395">
    <property type="entry name" value="ALANINE_RACEMASE"/>
    <property type="match status" value="1"/>
</dbReference>
<sequence>MLASYSRCWAEIDTQAISHNVKEVQKLIGQTKIMGIVKANAYGHGDIECARALVECGIDYFGVSSVDEALRLRQAGICENILILGYTPEEHFHYLHEENIVQSLISYSYAQCLNDYAKEKKVKIRAHCKVDTGMCRTGIIYQDQEKNLDEIVSEYQMSNLQVEGIFSHFPVSDDLSKENKDFTSHQIELFHEVIVALKEKGIDPGIRHIQNSYGILNYGDLGFDYCRPGLLYMGVTSDDSIPIESQPDFIPILSLYANVSLVKWIHPGQSVSYGRHYIASKPVKVATISIGYADGLPRLVSNQNLEVLVNGVRCPLIGNICMDQCMVDVTNVDSVHQGDIVCIIGTQNGERVTVDQISRLAHTINNETLSCITARVPRLEKR</sequence>
<organism evidence="8 9">
    <name type="scientific">Floccifex porci</name>
    <dbReference type="NCBI Taxonomy" id="2606629"/>
    <lineage>
        <taxon>Bacteria</taxon>
        <taxon>Bacillati</taxon>
        <taxon>Bacillota</taxon>
        <taxon>Erysipelotrichia</taxon>
        <taxon>Erysipelotrichales</taxon>
        <taxon>Erysipelotrichaceae</taxon>
        <taxon>Floccifex</taxon>
    </lineage>
</organism>
<evidence type="ECO:0000256" key="5">
    <source>
        <dbReference type="PIRSR" id="PIRSR600821-50"/>
    </source>
</evidence>
<dbReference type="PANTHER" id="PTHR30511:SF0">
    <property type="entry name" value="ALANINE RACEMASE, CATABOLIC-RELATED"/>
    <property type="match status" value="1"/>
</dbReference>
<gene>
    <name evidence="8" type="primary">alr</name>
    <name evidence="8" type="ORF">FYJ50_02625</name>
</gene>
<dbReference type="AlphaFoldDB" id="A0A7X2T337"/>
<dbReference type="Proteomes" id="UP000470082">
    <property type="component" value="Unassembled WGS sequence"/>
</dbReference>
<dbReference type="InterPro" id="IPR011079">
    <property type="entry name" value="Ala_racemase_C"/>
</dbReference>
<dbReference type="InterPro" id="IPR009006">
    <property type="entry name" value="Ala_racemase/Decarboxylase_C"/>
</dbReference>
<dbReference type="GO" id="GO:0005829">
    <property type="term" value="C:cytosol"/>
    <property type="evidence" value="ECO:0007669"/>
    <property type="project" value="TreeGrafter"/>
</dbReference>
<name>A0A7X2T337_9FIRM</name>
<dbReference type="EMBL" id="VUMM01000003">
    <property type="protein sequence ID" value="MSS01022.1"/>
    <property type="molecule type" value="Genomic_DNA"/>
</dbReference>
<dbReference type="Gene3D" id="3.20.20.10">
    <property type="entry name" value="Alanine racemase"/>
    <property type="match status" value="1"/>
</dbReference>
<dbReference type="SUPFAM" id="SSF51419">
    <property type="entry name" value="PLP-binding barrel"/>
    <property type="match status" value="1"/>
</dbReference>
<dbReference type="GO" id="GO:0009252">
    <property type="term" value="P:peptidoglycan biosynthetic process"/>
    <property type="evidence" value="ECO:0007669"/>
    <property type="project" value="TreeGrafter"/>
</dbReference>
<feature type="modified residue" description="N6-(pyridoxal phosphate)lysine" evidence="4 5">
    <location>
        <position position="38"/>
    </location>
</feature>
<proteinExistence type="inferred from homology"/>
<comment type="catalytic activity">
    <reaction evidence="4">
        <text>L-alanine = D-alanine</text>
        <dbReference type="Rhea" id="RHEA:20249"/>
        <dbReference type="ChEBI" id="CHEBI:57416"/>
        <dbReference type="ChEBI" id="CHEBI:57972"/>
        <dbReference type="EC" id="5.1.1.1"/>
    </reaction>
</comment>
<dbReference type="Pfam" id="PF01168">
    <property type="entry name" value="Ala_racemase_N"/>
    <property type="match status" value="1"/>
</dbReference>
<dbReference type="InterPro" id="IPR000821">
    <property type="entry name" value="Ala_racemase"/>
</dbReference>
<evidence type="ECO:0000256" key="4">
    <source>
        <dbReference type="HAMAP-Rule" id="MF_01201"/>
    </source>
</evidence>
<feature type="binding site" evidence="4 6">
    <location>
        <position position="322"/>
    </location>
    <ligand>
        <name>substrate</name>
    </ligand>
</feature>
<dbReference type="GO" id="GO:0008784">
    <property type="term" value="F:alanine racemase activity"/>
    <property type="evidence" value="ECO:0007669"/>
    <property type="project" value="UniProtKB-UniRule"/>
</dbReference>
<dbReference type="SMART" id="SM01005">
    <property type="entry name" value="Ala_racemase_C"/>
    <property type="match status" value="1"/>
</dbReference>
<comment type="caution">
    <text evidence="8">The sequence shown here is derived from an EMBL/GenBank/DDBJ whole genome shotgun (WGS) entry which is preliminary data.</text>
</comment>
<dbReference type="EC" id="5.1.1.1" evidence="4"/>
<keyword evidence="3 4" id="KW-0413">Isomerase</keyword>
<dbReference type="InterPro" id="IPR029066">
    <property type="entry name" value="PLP-binding_barrel"/>
</dbReference>
<comment type="similarity">
    <text evidence="4">Belongs to the alanine racemase family.</text>
</comment>
<dbReference type="HAMAP" id="MF_01201">
    <property type="entry name" value="Ala_racemase"/>
    <property type="match status" value="1"/>
</dbReference>
<dbReference type="InterPro" id="IPR001608">
    <property type="entry name" value="Ala_racemase_N"/>
</dbReference>
<feature type="active site" description="Proton acceptor; specific for L-alanine" evidence="4">
    <location>
        <position position="273"/>
    </location>
</feature>